<dbReference type="Pfam" id="PF08241">
    <property type="entry name" value="Methyltransf_11"/>
    <property type="match status" value="1"/>
</dbReference>
<keyword evidence="2" id="KW-0489">Methyltransferase</keyword>
<accession>A0A6H1U4H0</accession>
<evidence type="ECO:0000259" key="1">
    <source>
        <dbReference type="Pfam" id="PF08241"/>
    </source>
</evidence>
<dbReference type="SUPFAM" id="SSF53335">
    <property type="entry name" value="S-adenosyl-L-methionine-dependent methyltransferases"/>
    <property type="match status" value="1"/>
</dbReference>
<dbReference type="Proteomes" id="UP000500857">
    <property type="component" value="Chromosome"/>
</dbReference>
<dbReference type="InterPro" id="IPR029063">
    <property type="entry name" value="SAM-dependent_MTases_sf"/>
</dbReference>
<evidence type="ECO:0000313" key="3">
    <source>
        <dbReference type="Proteomes" id="UP000500857"/>
    </source>
</evidence>
<dbReference type="PANTHER" id="PTHR43591:SF110">
    <property type="entry name" value="RHODANESE DOMAIN-CONTAINING PROTEIN"/>
    <property type="match status" value="1"/>
</dbReference>
<dbReference type="GO" id="GO:0008757">
    <property type="term" value="F:S-adenosylmethionine-dependent methyltransferase activity"/>
    <property type="evidence" value="ECO:0007669"/>
    <property type="project" value="InterPro"/>
</dbReference>
<dbReference type="PANTHER" id="PTHR43591">
    <property type="entry name" value="METHYLTRANSFERASE"/>
    <property type="match status" value="1"/>
</dbReference>
<dbReference type="GO" id="GO:0032259">
    <property type="term" value="P:methylation"/>
    <property type="evidence" value="ECO:0007669"/>
    <property type="project" value="UniProtKB-KW"/>
</dbReference>
<feature type="domain" description="Methyltransferase type 11" evidence="1">
    <location>
        <begin position="53"/>
        <end position="138"/>
    </location>
</feature>
<organism evidence="2 3">
    <name type="scientific">Oxynema aestuarii AP17</name>
    <dbReference type="NCBI Taxonomy" id="2064643"/>
    <lineage>
        <taxon>Bacteria</taxon>
        <taxon>Bacillati</taxon>
        <taxon>Cyanobacteriota</taxon>
        <taxon>Cyanophyceae</taxon>
        <taxon>Oscillatoriophycideae</taxon>
        <taxon>Oscillatoriales</taxon>
        <taxon>Oscillatoriaceae</taxon>
        <taxon>Oxynema</taxon>
        <taxon>Oxynema aestuarii</taxon>
    </lineage>
</organism>
<reference evidence="2 3" key="1">
    <citation type="submission" date="2020-04" db="EMBL/GenBank/DDBJ databases">
        <authorList>
            <person name="Basu S."/>
            <person name="Maruthanayagam V."/>
            <person name="Chakraborty S."/>
            <person name="Pramanik A."/>
            <person name="Mukherjee J."/>
            <person name="Brink B."/>
        </authorList>
    </citation>
    <scope>NUCLEOTIDE SEQUENCE [LARGE SCALE GENOMIC DNA]</scope>
    <source>
        <strain evidence="2 3">AP17</strain>
    </source>
</reference>
<name>A0A6H1U4H0_9CYAN</name>
<dbReference type="CDD" id="cd02440">
    <property type="entry name" value="AdoMet_MTases"/>
    <property type="match status" value="1"/>
</dbReference>
<protein>
    <submittedName>
        <fullName evidence="2">Class I SAM-dependent methyltransferase</fullName>
    </submittedName>
</protein>
<proteinExistence type="predicted"/>
<dbReference type="EMBL" id="CP051167">
    <property type="protein sequence ID" value="QIZ73788.1"/>
    <property type="molecule type" value="Genomic_DNA"/>
</dbReference>
<keyword evidence="3" id="KW-1185">Reference proteome</keyword>
<dbReference type="Gene3D" id="3.40.50.150">
    <property type="entry name" value="Vaccinia Virus protein VP39"/>
    <property type="match status" value="1"/>
</dbReference>
<sequence>MSALVDFPETADIETSSEDYARRFSGKIGDWLLQVQERATLDLLAPYPNARILDVGGGHGQLAEPLTRRGYRVTVFGSDAGCKRQIAQLCDRGECDFQVGNILDLPYGDRAFDIVISYRLLAHVKQWQKFLTELSRVADRAVIIDYPSLKSINAIAPYLFQLKRKIEGNTRPFACFQETDLLEIFQACGFEFGDRYPQFCLPMVIHRSANSPRVCATLEQLCRQVGLTDRFGSPVLLKLTRSQHKFSRS</sequence>
<evidence type="ECO:0000313" key="2">
    <source>
        <dbReference type="EMBL" id="QIZ73788.1"/>
    </source>
</evidence>
<dbReference type="KEGG" id="oxy:HCG48_16555"/>
<dbReference type="InterPro" id="IPR013216">
    <property type="entry name" value="Methyltransf_11"/>
</dbReference>
<gene>
    <name evidence="2" type="ORF">HCG48_16555</name>
</gene>
<keyword evidence="2" id="KW-0808">Transferase</keyword>
<dbReference type="AlphaFoldDB" id="A0A6H1U4H0"/>